<accession>A0A3G5A1N9</accession>
<name>A0A3G5A1N9_9VIRU</name>
<organism evidence="1">
    <name type="scientific">Harvfovirus sp</name>
    <dbReference type="NCBI Taxonomy" id="2487768"/>
    <lineage>
        <taxon>Viruses</taxon>
        <taxon>Varidnaviria</taxon>
        <taxon>Bamfordvirae</taxon>
        <taxon>Nucleocytoviricota</taxon>
        <taxon>Megaviricetes</taxon>
        <taxon>Imitervirales</taxon>
        <taxon>Mimiviridae</taxon>
        <taxon>Klosneuvirinae</taxon>
    </lineage>
</organism>
<dbReference type="Gene3D" id="1.25.40.10">
    <property type="entry name" value="Tetratricopeptide repeat domain"/>
    <property type="match status" value="1"/>
</dbReference>
<gene>
    <name evidence="1" type="ORF">Harvfovirus17_9</name>
</gene>
<sequence>MLKFTKSSDKMGNKRSRPLPAKVYMTDAEVIYKAVTQGFTERARNILLDMSDEQKKNLADGFRALIETEEEKSNIVANCADYFEILILIGSMFENPKDRRFAMQQYEIGGKYNYLPSLCAMARNYKLDGDDVKSRDMYMKIVDLNSEYYDAKYKLVEEHYSFWKEKFNPEETLLEAAGANHQQSILYLARGYQYGKEDIQPDEKKAEKFSVQFLKLCRFWGGNVLPLCEIGYYFTIKNDLALAIIAYSLASSDATGNDKSEIQKEIARIRELINGLPIREKIKTEGEIEPLFKEILGR</sequence>
<evidence type="ECO:0000313" key="1">
    <source>
        <dbReference type="EMBL" id="AYV81115.1"/>
    </source>
</evidence>
<dbReference type="SUPFAM" id="SSF81901">
    <property type="entry name" value="HCP-like"/>
    <property type="match status" value="1"/>
</dbReference>
<reference evidence="1" key="1">
    <citation type="submission" date="2018-10" db="EMBL/GenBank/DDBJ databases">
        <title>Hidden diversity of soil giant viruses.</title>
        <authorList>
            <person name="Schulz F."/>
            <person name="Alteio L."/>
            <person name="Goudeau D."/>
            <person name="Ryan E.M."/>
            <person name="Malmstrom R.R."/>
            <person name="Blanchard J."/>
            <person name="Woyke T."/>
        </authorList>
    </citation>
    <scope>NUCLEOTIDE SEQUENCE</scope>
    <source>
        <strain evidence="1">HAV1</strain>
    </source>
</reference>
<dbReference type="InterPro" id="IPR011990">
    <property type="entry name" value="TPR-like_helical_dom_sf"/>
</dbReference>
<protein>
    <submittedName>
        <fullName evidence="1">Uncharacterized protein</fullName>
    </submittedName>
</protein>
<dbReference type="EMBL" id="MK072259">
    <property type="protein sequence ID" value="AYV81115.1"/>
    <property type="molecule type" value="Genomic_DNA"/>
</dbReference>
<proteinExistence type="predicted"/>